<feature type="compositionally biased region" description="Basic and acidic residues" evidence="1">
    <location>
        <begin position="45"/>
        <end position="55"/>
    </location>
</feature>
<evidence type="ECO:0000313" key="3">
    <source>
        <dbReference type="Proteomes" id="UP000052978"/>
    </source>
</evidence>
<accession>S7PIQ5</accession>
<name>S7PIQ5_MYOBR</name>
<reference evidence="2 3" key="1">
    <citation type="journal article" date="2013" name="Nat. Commun.">
        <title>Genome analysis reveals insights into physiology and longevity of the Brandt's bat Myotis brandtii.</title>
        <authorList>
            <person name="Seim I."/>
            <person name="Fang X."/>
            <person name="Xiong Z."/>
            <person name="Lobanov A.V."/>
            <person name="Huang Z."/>
            <person name="Ma S."/>
            <person name="Feng Y."/>
            <person name="Turanov A.A."/>
            <person name="Zhu Y."/>
            <person name="Lenz T.L."/>
            <person name="Gerashchenko M.V."/>
            <person name="Fan D."/>
            <person name="Hee Yim S."/>
            <person name="Yao X."/>
            <person name="Jordan D."/>
            <person name="Xiong Y."/>
            <person name="Ma Y."/>
            <person name="Lyapunov A.N."/>
            <person name="Chen G."/>
            <person name="Kulakova O.I."/>
            <person name="Sun Y."/>
            <person name="Lee S.G."/>
            <person name="Bronson R.T."/>
            <person name="Moskalev A.A."/>
            <person name="Sunyaev S.R."/>
            <person name="Zhang G."/>
            <person name="Krogh A."/>
            <person name="Wang J."/>
            <person name="Gladyshev V.N."/>
        </authorList>
    </citation>
    <scope>NUCLEOTIDE SEQUENCE [LARGE SCALE GENOMIC DNA]</scope>
</reference>
<evidence type="ECO:0000313" key="2">
    <source>
        <dbReference type="EMBL" id="EPQ10693.1"/>
    </source>
</evidence>
<feature type="region of interest" description="Disordered" evidence="1">
    <location>
        <begin position="160"/>
        <end position="180"/>
    </location>
</feature>
<dbReference type="AlphaFoldDB" id="S7PIQ5"/>
<dbReference type="Proteomes" id="UP000052978">
    <property type="component" value="Unassembled WGS sequence"/>
</dbReference>
<gene>
    <name evidence="2" type="ORF">D623_10011784</name>
</gene>
<feature type="region of interest" description="Disordered" evidence="1">
    <location>
        <begin position="17"/>
        <end position="55"/>
    </location>
</feature>
<protein>
    <submittedName>
        <fullName evidence="2">Uncharacterized protein</fullName>
    </submittedName>
</protein>
<organism evidence="2 3">
    <name type="scientific">Myotis brandtii</name>
    <name type="common">Brandt's bat</name>
    <dbReference type="NCBI Taxonomy" id="109478"/>
    <lineage>
        <taxon>Eukaryota</taxon>
        <taxon>Metazoa</taxon>
        <taxon>Chordata</taxon>
        <taxon>Craniata</taxon>
        <taxon>Vertebrata</taxon>
        <taxon>Euteleostomi</taxon>
        <taxon>Mammalia</taxon>
        <taxon>Eutheria</taxon>
        <taxon>Laurasiatheria</taxon>
        <taxon>Chiroptera</taxon>
        <taxon>Yangochiroptera</taxon>
        <taxon>Vespertilionidae</taxon>
        <taxon>Myotis</taxon>
    </lineage>
</organism>
<sequence length="180" mass="18559">MESWGWRQGPGWLGRLCTRHLPGPPSPTLGVQPATRARAKPPRLPAERPAQRHHGDFHIAPRKSRATVCCNLSTPPHSSKPHPGGPACNPGMCQAPQASRGTPSSASPWRFSHSIYCNLSTPPHSCRSATSPVATNPRATGAGTDLASVASRCGGLAPAGPPRASILGAGAPGPLSAMPS</sequence>
<keyword evidence="3" id="KW-1185">Reference proteome</keyword>
<proteinExistence type="predicted"/>
<evidence type="ECO:0000256" key="1">
    <source>
        <dbReference type="SAM" id="MobiDB-lite"/>
    </source>
</evidence>
<dbReference type="EMBL" id="KE163054">
    <property type="protein sequence ID" value="EPQ10693.1"/>
    <property type="molecule type" value="Genomic_DNA"/>
</dbReference>